<keyword evidence="3" id="KW-1185">Reference proteome</keyword>
<dbReference type="InParanoid" id="A0A2P6N9E0"/>
<name>A0A2P6N9E0_9EUKA</name>
<sequence>MPFLRKNTSNNAARTHTDTRGQDVWHPYVNDASKAQEILEVLSVLIILASVPCFLGSIYGIFVAGYGFAIGVMGLLAWTRRHCIFLILSLVAFTIWLIVVIILNAIGSISKSMPFVEGTVIAGVDTDSGRYNGSRVLTYITHGILIFLSILALIFAIKVCRERRPEPGALVHQTTTTTKTMPGEPMVVN</sequence>
<keyword evidence="1" id="KW-1133">Transmembrane helix</keyword>
<feature type="transmembrane region" description="Helical" evidence="1">
    <location>
        <begin position="136"/>
        <end position="157"/>
    </location>
</feature>
<dbReference type="EMBL" id="MDYQ01000145">
    <property type="protein sequence ID" value="PRP80562.1"/>
    <property type="molecule type" value="Genomic_DNA"/>
</dbReference>
<gene>
    <name evidence="2" type="ORF">PROFUN_11875</name>
</gene>
<dbReference type="Proteomes" id="UP000241769">
    <property type="component" value="Unassembled WGS sequence"/>
</dbReference>
<dbReference type="AlphaFoldDB" id="A0A2P6N9E0"/>
<feature type="transmembrane region" description="Helical" evidence="1">
    <location>
        <begin position="84"/>
        <end position="106"/>
    </location>
</feature>
<evidence type="ECO:0000256" key="1">
    <source>
        <dbReference type="SAM" id="Phobius"/>
    </source>
</evidence>
<reference evidence="2 3" key="1">
    <citation type="journal article" date="2018" name="Genome Biol. Evol.">
        <title>Multiple Roots of Fruiting Body Formation in Amoebozoa.</title>
        <authorList>
            <person name="Hillmann F."/>
            <person name="Forbes G."/>
            <person name="Novohradska S."/>
            <person name="Ferling I."/>
            <person name="Riege K."/>
            <person name="Groth M."/>
            <person name="Westermann M."/>
            <person name="Marz M."/>
            <person name="Spaller T."/>
            <person name="Winckler T."/>
            <person name="Schaap P."/>
            <person name="Glockner G."/>
        </authorList>
    </citation>
    <scope>NUCLEOTIDE SEQUENCE [LARGE SCALE GENOMIC DNA]</scope>
    <source>
        <strain evidence="2 3">Jena</strain>
    </source>
</reference>
<feature type="transmembrane region" description="Helical" evidence="1">
    <location>
        <begin position="44"/>
        <end position="77"/>
    </location>
</feature>
<evidence type="ECO:0000313" key="3">
    <source>
        <dbReference type="Proteomes" id="UP000241769"/>
    </source>
</evidence>
<accession>A0A2P6N9E0</accession>
<keyword evidence="1" id="KW-0472">Membrane</keyword>
<protein>
    <recommendedName>
        <fullName evidence="4">Transmembrane protein</fullName>
    </recommendedName>
</protein>
<organism evidence="2 3">
    <name type="scientific">Planoprotostelium fungivorum</name>
    <dbReference type="NCBI Taxonomy" id="1890364"/>
    <lineage>
        <taxon>Eukaryota</taxon>
        <taxon>Amoebozoa</taxon>
        <taxon>Evosea</taxon>
        <taxon>Variosea</taxon>
        <taxon>Cavosteliida</taxon>
        <taxon>Cavosteliaceae</taxon>
        <taxon>Planoprotostelium</taxon>
    </lineage>
</organism>
<evidence type="ECO:0000313" key="2">
    <source>
        <dbReference type="EMBL" id="PRP80562.1"/>
    </source>
</evidence>
<proteinExistence type="predicted"/>
<evidence type="ECO:0008006" key="4">
    <source>
        <dbReference type="Google" id="ProtNLM"/>
    </source>
</evidence>
<comment type="caution">
    <text evidence="2">The sequence shown here is derived from an EMBL/GenBank/DDBJ whole genome shotgun (WGS) entry which is preliminary data.</text>
</comment>
<keyword evidence="1" id="KW-0812">Transmembrane</keyword>